<dbReference type="KEGG" id="mpar:F7D14_14735"/>
<protein>
    <submittedName>
        <fullName evidence="1">rRNA methylase</fullName>
    </submittedName>
</protein>
<dbReference type="AlphaFoldDB" id="A0A6B8MD87"/>
<dbReference type="Proteomes" id="UP000422569">
    <property type="component" value="Chromosome"/>
</dbReference>
<dbReference type="RefSeq" id="WP_016919107.1">
    <property type="nucleotide sequence ID" value="NZ_CP044331.1"/>
</dbReference>
<organism evidence="1 2">
    <name type="scientific">Methylocystis parvus</name>
    <dbReference type="NCBI Taxonomy" id="134"/>
    <lineage>
        <taxon>Bacteria</taxon>
        <taxon>Pseudomonadati</taxon>
        <taxon>Pseudomonadota</taxon>
        <taxon>Alphaproteobacteria</taxon>
        <taxon>Hyphomicrobiales</taxon>
        <taxon>Methylocystaceae</taxon>
        <taxon>Methylocystis</taxon>
    </lineage>
</organism>
<gene>
    <name evidence="1" type="ORF">F7D14_14735</name>
</gene>
<evidence type="ECO:0000313" key="2">
    <source>
        <dbReference type="Proteomes" id="UP000422569"/>
    </source>
</evidence>
<name>A0A6B8MD87_9HYPH</name>
<keyword evidence="2" id="KW-1185">Reference proteome</keyword>
<accession>A0A6B8MD87</accession>
<dbReference type="EMBL" id="CP044331">
    <property type="protein sequence ID" value="QGM98610.1"/>
    <property type="molecule type" value="Genomic_DNA"/>
</dbReference>
<evidence type="ECO:0000313" key="1">
    <source>
        <dbReference type="EMBL" id="QGM98610.1"/>
    </source>
</evidence>
<keyword evidence="1" id="KW-0489">Methyltransferase</keyword>
<dbReference type="GO" id="GO:0032259">
    <property type="term" value="P:methylation"/>
    <property type="evidence" value="ECO:0007669"/>
    <property type="project" value="UniProtKB-KW"/>
</dbReference>
<dbReference type="GO" id="GO:0008168">
    <property type="term" value="F:methyltransferase activity"/>
    <property type="evidence" value="ECO:0007669"/>
    <property type="project" value="UniProtKB-KW"/>
</dbReference>
<keyword evidence="1" id="KW-0808">Transferase</keyword>
<reference evidence="1 2" key="1">
    <citation type="submission" date="2019-09" db="EMBL/GenBank/DDBJ databases">
        <title>Isolation and complete genome sequencing of Methylocystis species.</title>
        <authorList>
            <person name="Rumah B.L."/>
            <person name="Stead C.E."/>
            <person name="Stevens B.C."/>
            <person name="Minton N.P."/>
            <person name="Grosse-Honebrink A."/>
            <person name="Zhang Y."/>
        </authorList>
    </citation>
    <scope>NUCLEOTIDE SEQUENCE [LARGE SCALE GENOMIC DNA]</scope>
    <source>
        <strain evidence="1 2">BRCS2</strain>
    </source>
</reference>
<proteinExistence type="predicted"/>
<sequence length="224" mass="24073">MTYQGTRVSLVLLERFLNSLRGAIFTLALGFGLYAGVSHFDGLCDAAGHLIGRLSQFEVSATSVKFGLNAESIHENAQQSAEIPESMKGLQLSNDLSSLKKSWAIRLLYVDDGGIKCDYANPTEEMAANLNIDRHLAVDGLIVMNDDAQLKAEAVKLMQTAKAAGRAWTIGEPRSCYHAKLTWRGANVKTALAEFLGAAFTAATATTTPEARQAQVKIASALPK</sequence>